<keyword evidence="8" id="KW-0804">Transcription</keyword>
<dbReference type="GO" id="GO:0001164">
    <property type="term" value="F:RNA polymerase I core promoter sequence-specific DNA binding"/>
    <property type="evidence" value="ECO:0007669"/>
    <property type="project" value="InterPro"/>
</dbReference>
<evidence type="ECO:0000256" key="5">
    <source>
        <dbReference type="ARBA" id="ARBA00022833"/>
    </source>
</evidence>
<evidence type="ECO:0000256" key="3">
    <source>
        <dbReference type="ARBA" id="ARBA00022723"/>
    </source>
</evidence>
<dbReference type="Pfam" id="PF20645">
    <property type="entry name" value="Rrn7_cyclin_C"/>
    <property type="match status" value="1"/>
</dbReference>
<evidence type="ECO:0000313" key="12">
    <source>
        <dbReference type="WBParaSite" id="nRc.2.0.1.t08574-RA"/>
    </source>
</evidence>
<dbReference type="InterPro" id="IPR048538">
    <property type="entry name" value="Rrn7_cyclin_C"/>
</dbReference>
<dbReference type="GO" id="GO:0008270">
    <property type="term" value="F:zinc ion binding"/>
    <property type="evidence" value="ECO:0007669"/>
    <property type="project" value="UniProtKB-KW"/>
</dbReference>
<keyword evidence="5" id="KW-0862">Zinc</keyword>
<evidence type="ECO:0000256" key="2">
    <source>
        <dbReference type="ARBA" id="ARBA00006899"/>
    </source>
</evidence>
<keyword evidence="7" id="KW-0238">DNA-binding</keyword>
<evidence type="ECO:0000256" key="6">
    <source>
        <dbReference type="ARBA" id="ARBA00023015"/>
    </source>
</evidence>
<keyword evidence="4" id="KW-0863">Zinc-finger</keyword>
<feature type="domain" description="Rrn7/TAF1B C-terminal cyclin" evidence="10">
    <location>
        <begin position="237"/>
        <end position="345"/>
    </location>
</feature>
<evidence type="ECO:0000313" key="11">
    <source>
        <dbReference type="Proteomes" id="UP000887565"/>
    </source>
</evidence>
<keyword evidence="3" id="KW-0479">Metal-binding</keyword>
<dbReference type="PANTHER" id="PTHR31576">
    <property type="entry name" value="TATA BOX-BINDING PROTEIN-ASSOCIATED FACTOR RNA POLYMERASE I SUBUNIT B"/>
    <property type="match status" value="1"/>
</dbReference>
<evidence type="ECO:0000256" key="4">
    <source>
        <dbReference type="ARBA" id="ARBA00022771"/>
    </source>
</evidence>
<dbReference type="PANTHER" id="PTHR31576:SF2">
    <property type="entry name" value="TATA BOX-BINDING PROTEIN-ASSOCIATED FACTOR RNA POLYMERASE I SUBUNIT B"/>
    <property type="match status" value="1"/>
</dbReference>
<keyword evidence="6" id="KW-0805">Transcription regulation</keyword>
<keyword evidence="9" id="KW-0539">Nucleus</keyword>
<dbReference type="GO" id="GO:0005668">
    <property type="term" value="C:RNA polymerase transcription factor SL1 complex"/>
    <property type="evidence" value="ECO:0007669"/>
    <property type="project" value="TreeGrafter"/>
</dbReference>
<comment type="subcellular location">
    <subcellularLocation>
        <location evidence="1">Nucleus</location>
        <location evidence="1">Nucleolus</location>
    </subcellularLocation>
</comment>
<evidence type="ECO:0000256" key="1">
    <source>
        <dbReference type="ARBA" id="ARBA00004604"/>
    </source>
</evidence>
<comment type="similarity">
    <text evidence="2">Belongs to the RRN7/TAF1B family.</text>
</comment>
<protein>
    <submittedName>
        <fullName evidence="12">TATA box-binding protein-associated factor RNA polymerase I subunit B</fullName>
    </submittedName>
</protein>
<dbReference type="GO" id="GO:0042790">
    <property type="term" value="P:nucleolar large rRNA transcription by RNA polymerase I"/>
    <property type="evidence" value="ECO:0007669"/>
    <property type="project" value="TreeGrafter"/>
</dbReference>
<dbReference type="Proteomes" id="UP000887565">
    <property type="component" value="Unplaced"/>
</dbReference>
<dbReference type="WBParaSite" id="nRc.2.0.1.t08574-RA">
    <property type="protein sequence ID" value="nRc.2.0.1.t08574-RA"/>
    <property type="gene ID" value="nRc.2.0.1.g08574"/>
</dbReference>
<organism evidence="11 12">
    <name type="scientific">Romanomermis culicivorax</name>
    <name type="common">Nematode worm</name>
    <dbReference type="NCBI Taxonomy" id="13658"/>
    <lineage>
        <taxon>Eukaryota</taxon>
        <taxon>Metazoa</taxon>
        <taxon>Ecdysozoa</taxon>
        <taxon>Nematoda</taxon>
        <taxon>Enoplea</taxon>
        <taxon>Dorylaimia</taxon>
        <taxon>Mermithida</taxon>
        <taxon>Mermithoidea</taxon>
        <taxon>Mermithidae</taxon>
        <taxon>Romanomermis</taxon>
    </lineage>
</organism>
<dbReference type="InterPro" id="IPR033599">
    <property type="entry name" value="TAF1B/Rrn7"/>
</dbReference>
<sequence length="561" mass="66101">MIVKDINSSAIRKKNEMTQQTCETCYGTDFELVDGLYFCIICQSQSQVVREVVADEEFQEDFRLNFATQIIDTTAVCLASTENDKAVVLSEFAIVEIYTIILKLQVQQLVELGFPNCFKLFSLKDMLRNPVVQKDAGLPKVLRCNDPFQDATLHLWIKFLKATGRAFDEKLAIDGLLPFLNVYEKLPGRYQQPIIKHHLETRIWITLSCHYEDCALIAVNIDEKFLLKVNIEEAFSRMLFALNLPSALMRHVMYLYDVSKVRPMKYLEVIHRNNSNKSNVQRKCPEMKCLAFIVLALKLIFCIDDEREYILSKAVKNYDSENGFIFMLWLTQLKMRISVVKGEKVEEVLDKRWIYADNFHYKNIVDSFALGYRFARSRPPVNKNDFSAIFSERAKIFFSERQTDDYRASPLFPLRNVADSLIFKNSELPDNIADFNYRLFYLDFTEKHMDFPNFDSRPKVPKKHENEFMKEKPSSEWDHEAITIADQLFPCRDYYQFYRSTIRESSHIPLKLEHLRQEIFSKNFDDLINILAFLVNDRPFFVYLSLVCIEQYVFKNWRYVD</sequence>
<keyword evidence="11" id="KW-1185">Reference proteome</keyword>
<reference evidence="12" key="1">
    <citation type="submission" date="2022-11" db="UniProtKB">
        <authorList>
            <consortium name="WormBaseParasite"/>
        </authorList>
    </citation>
    <scope>IDENTIFICATION</scope>
</reference>
<dbReference type="GO" id="GO:0070860">
    <property type="term" value="C:RNA polymerase I core factor complex"/>
    <property type="evidence" value="ECO:0007669"/>
    <property type="project" value="InterPro"/>
</dbReference>
<evidence type="ECO:0000256" key="7">
    <source>
        <dbReference type="ARBA" id="ARBA00023125"/>
    </source>
</evidence>
<dbReference type="AlphaFoldDB" id="A0A915I5A8"/>
<name>A0A915I5A8_ROMCU</name>
<evidence type="ECO:0000256" key="9">
    <source>
        <dbReference type="ARBA" id="ARBA00023242"/>
    </source>
</evidence>
<evidence type="ECO:0000256" key="8">
    <source>
        <dbReference type="ARBA" id="ARBA00023163"/>
    </source>
</evidence>
<proteinExistence type="inferred from homology"/>
<evidence type="ECO:0000259" key="10">
    <source>
        <dbReference type="Pfam" id="PF20645"/>
    </source>
</evidence>
<accession>A0A915I5A8</accession>